<dbReference type="PATRIC" id="fig|49338.4.peg.3765"/>
<dbReference type="EMBL" id="LK996017">
    <property type="protein sequence ID" value="CDX03390.1"/>
    <property type="molecule type" value="Genomic_DNA"/>
</dbReference>
<evidence type="ECO:0000313" key="1">
    <source>
        <dbReference type="EMBL" id="CDX03390.1"/>
    </source>
</evidence>
<gene>
    <name evidence="1" type="ORF">DPCES_3504</name>
</gene>
<dbReference type="AlphaFoldDB" id="A0A098B4U0"/>
<name>A0A098B4U0_DESHA</name>
<reference evidence="1" key="1">
    <citation type="submission" date="2014-07" db="EMBL/GenBank/DDBJ databases">
        <authorList>
            <person name="Hornung V.Bastian."/>
        </authorList>
    </citation>
    <scope>NUCLEOTIDE SEQUENCE</scope>
    <source>
        <strain evidence="1">PCE-S</strain>
    </source>
</reference>
<organism evidence="1">
    <name type="scientific">Desulfitobacterium hafniense</name>
    <name type="common">Desulfitobacterium frappieri</name>
    <dbReference type="NCBI Taxonomy" id="49338"/>
    <lineage>
        <taxon>Bacteria</taxon>
        <taxon>Bacillati</taxon>
        <taxon>Bacillota</taxon>
        <taxon>Clostridia</taxon>
        <taxon>Eubacteriales</taxon>
        <taxon>Desulfitobacteriaceae</taxon>
        <taxon>Desulfitobacterium</taxon>
    </lineage>
</organism>
<proteinExistence type="predicted"/>
<sequence length="192" mass="20186">MAIANESICPLPVAPLSLSLLVTSPIQRNIPFVPVTAVLFPLARVELPYAGLVVAGLDILMNFLVKRSLVAAPPSPPRTPSESYTVTLTLDQLADLIQRTSQGQAIRPGGAFQTAPSAASWGDEPLFPDHLSFSLSISGPFGTFDGTPDSVFNVPLFQLPGVPGNLIVSVITIIAQFLTEQANINNNGGGNL</sequence>
<protein>
    <submittedName>
        <fullName evidence="1">Uncharacterized protein</fullName>
    </submittedName>
</protein>
<accession>A0A098B4U0</accession>